<gene>
    <name evidence="1" type="ORF">RUMCAL_02327</name>
</gene>
<comment type="caution">
    <text evidence="1">The sequence shown here is derived from an EMBL/GenBank/DDBJ whole genome shotgun (WGS) entry which is preliminary data.</text>
</comment>
<organism evidence="1 2">
    <name type="scientific">Ruminococcus callidus ATCC 27760</name>
    <dbReference type="NCBI Taxonomy" id="411473"/>
    <lineage>
        <taxon>Bacteria</taxon>
        <taxon>Bacillati</taxon>
        <taxon>Bacillota</taxon>
        <taxon>Clostridia</taxon>
        <taxon>Eubacteriales</taxon>
        <taxon>Oscillospiraceae</taxon>
        <taxon>Ruminococcus</taxon>
    </lineage>
</organism>
<evidence type="ECO:0000313" key="2">
    <source>
        <dbReference type="Proteomes" id="UP000016662"/>
    </source>
</evidence>
<dbReference type="PATRIC" id="fig|411473.3.peg.1933"/>
<dbReference type="InterPro" id="IPR024079">
    <property type="entry name" value="MetalloPept_cat_dom_sf"/>
</dbReference>
<evidence type="ECO:0000313" key="1">
    <source>
        <dbReference type="EMBL" id="ERJ93011.1"/>
    </source>
</evidence>
<reference evidence="1 2" key="1">
    <citation type="submission" date="2013-07" db="EMBL/GenBank/DDBJ databases">
        <authorList>
            <person name="Weinstock G."/>
            <person name="Sodergren E."/>
            <person name="Wylie T."/>
            <person name="Fulton L."/>
            <person name="Fulton R."/>
            <person name="Fronick C."/>
            <person name="O'Laughlin M."/>
            <person name="Godfrey J."/>
            <person name="Miner T."/>
            <person name="Herter B."/>
            <person name="Appelbaum E."/>
            <person name="Cordes M."/>
            <person name="Lek S."/>
            <person name="Wollam A."/>
            <person name="Pepin K.H."/>
            <person name="Palsikar V.B."/>
            <person name="Mitreva M."/>
            <person name="Wilson R.K."/>
        </authorList>
    </citation>
    <scope>NUCLEOTIDE SEQUENCE [LARGE SCALE GENOMIC DNA]</scope>
    <source>
        <strain evidence="1 2">ATCC 27760</strain>
    </source>
</reference>
<dbReference type="Proteomes" id="UP000016662">
    <property type="component" value="Unassembled WGS sequence"/>
</dbReference>
<dbReference type="STRING" id="411473.RUMCAL_02327"/>
<dbReference type="RefSeq" id="WP_021680488.1">
    <property type="nucleotide sequence ID" value="NZ_KI260293.1"/>
</dbReference>
<proteinExistence type="predicted"/>
<keyword evidence="2" id="KW-1185">Reference proteome</keyword>
<name>U2K3C2_9FIRM</name>
<dbReference type="Gene3D" id="3.40.390.10">
    <property type="entry name" value="Collagenase (Catalytic Domain)"/>
    <property type="match status" value="1"/>
</dbReference>
<accession>U2K3C2</accession>
<sequence>MKKRLFKIICSTIAVTSLILSPQLTTKSYATLTVKTYMDSAELAIYGVPAAFTQRFPEIEKRVEYYYANRTDGINVNVVFSSQDIVNSPARKCADNSSNFENTVQYGCPCYTNTQCENGTRHHNNAEVFKSILPNPANSKTATWLFTASYICANNSHHGVNGVCWKTSRKIISSDYDYRVPKSKKGEDIYAFASKTIIHEIGHLYDVKDHYNVLPDQYPKCMWGTERGKYIIASSMATCPQCLEKLNQNKNRY</sequence>
<dbReference type="HOGENOM" id="CLU_1097892_0_0_9"/>
<dbReference type="EMBL" id="AWVF01000290">
    <property type="protein sequence ID" value="ERJ93011.1"/>
    <property type="molecule type" value="Genomic_DNA"/>
</dbReference>
<dbReference type="GO" id="GO:0008237">
    <property type="term" value="F:metallopeptidase activity"/>
    <property type="evidence" value="ECO:0007669"/>
    <property type="project" value="InterPro"/>
</dbReference>
<dbReference type="AlphaFoldDB" id="U2K3C2"/>
<protein>
    <submittedName>
        <fullName evidence="1">Uncharacterized protein</fullName>
    </submittedName>
</protein>